<dbReference type="EMBL" id="CAXDID020000555">
    <property type="protein sequence ID" value="CAL6102465.1"/>
    <property type="molecule type" value="Genomic_DNA"/>
</dbReference>
<dbReference type="SUPFAM" id="SSF69500">
    <property type="entry name" value="DTD-like"/>
    <property type="match status" value="1"/>
</dbReference>
<accession>A0AA86N7H2</accession>
<keyword evidence="9" id="KW-1185">Reference proteome</keyword>
<comment type="catalytic activity">
    <reaction evidence="4">
        <text>a D-aminoacyl-tRNA + H2O = a tRNA + a D-alpha-amino acid + H(+)</text>
        <dbReference type="Rhea" id="RHEA:13953"/>
        <dbReference type="Rhea" id="RHEA-COMP:10123"/>
        <dbReference type="Rhea" id="RHEA-COMP:10124"/>
        <dbReference type="ChEBI" id="CHEBI:15377"/>
        <dbReference type="ChEBI" id="CHEBI:15378"/>
        <dbReference type="ChEBI" id="CHEBI:59871"/>
        <dbReference type="ChEBI" id="CHEBI:78442"/>
        <dbReference type="ChEBI" id="CHEBI:79333"/>
        <dbReference type="EC" id="3.1.1.96"/>
    </reaction>
</comment>
<dbReference type="GO" id="GO:0005737">
    <property type="term" value="C:cytoplasm"/>
    <property type="evidence" value="ECO:0007669"/>
    <property type="project" value="UniProtKB-SubCell"/>
</dbReference>
<gene>
    <name evidence="7" type="ORF">HINF_LOCUS2034</name>
    <name evidence="8" type="ORF">HINF_LOCUS71680</name>
</gene>
<dbReference type="GO" id="GO:0051500">
    <property type="term" value="F:D-tyrosyl-tRNA(Tyr) deacylase activity"/>
    <property type="evidence" value="ECO:0007669"/>
    <property type="project" value="TreeGrafter"/>
</dbReference>
<organism evidence="7">
    <name type="scientific">Hexamita inflata</name>
    <dbReference type="NCBI Taxonomy" id="28002"/>
    <lineage>
        <taxon>Eukaryota</taxon>
        <taxon>Metamonada</taxon>
        <taxon>Diplomonadida</taxon>
        <taxon>Hexamitidae</taxon>
        <taxon>Hexamitinae</taxon>
        <taxon>Hexamita</taxon>
    </lineage>
</organism>
<dbReference type="Proteomes" id="UP001642409">
    <property type="component" value="Unassembled WGS sequence"/>
</dbReference>
<dbReference type="FunFam" id="3.50.80.10:FF:000001">
    <property type="entry name" value="D-aminoacyl-tRNA deacylase"/>
    <property type="match status" value="1"/>
</dbReference>
<comment type="subcellular location">
    <subcellularLocation>
        <location evidence="5">Cytoplasm</location>
    </subcellularLocation>
</comment>
<comment type="caution">
    <text evidence="7">The sequence shown here is derived from an EMBL/GenBank/DDBJ whole genome shotgun (WGS) entry which is preliminary data.</text>
</comment>
<dbReference type="EC" id="3.1.1.96" evidence="2 5"/>
<feature type="region of interest" description="Disordered" evidence="6">
    <location>
        <begin position="176"/>
        <end position="204"/>
    </location>
</feature>
<keyword evidence="5" id="KW-0963">Cytoplasm</keyword>
<evidence type="ECO:0000256" key="6">
    <source>
        <dbReference type="SAM" id="MobiDB-lite"/>
    </source>
</evidence>
<feature type="compositionally biased region" description="Basic and acidic residues" evidence="6">
    <location>
        <begin position="176"/>
        <end position="185"/>
    </location>
</feature>
<dbReference type="AlphaFoldDB" id="A0AA86N7H2"/>
<comment type="similarity">
    <text evidence="1 5">Belongs to the DTD family.</text>
</comment>
<evidence type="ECO:0000313" key="9">
    <source>
        <dbReference type="Proteomes" id="UP001642409"/>
    </source>
</evidence>
<reference evidence="7" key="1">
    <citation type="submission" date="2023-06" db="EMBL/GenBank/DDBJ databases">
        <authorList>
            <person name="Kurt Z."/>
        </authorList>
    </citation>
    <scope>NUCLEOTIDE SEQUENCE</scope>
</reference>
<dbReference type="InterPro" id="IPR023509">
    <property type="entry name" value="DTD-like_sf"/>
</dbReference>
<evidence type="ECO:0000256" key="3">
    <source>
        <dbReference type="ARBA" id="ARBA00047676"/>
    </source>
</evidence>
<reference evidence="8 9" key="2">
    <citation type="submission" date="2024-07" db="EMBL/GenBank/DDBJ databases">
        <authorList>
            <person name="Akdeniz Z."/>
        </authorList>
    </citation>
    <scope>NUCLEOTIDE SEQUENCE [LARGE SCALE GENOMIC DNA]</scope>
</reference>
<evidence type="ECO:0000256" key="1">
    <source>
        <dbReference type="ARBA" id="ARBA00009673"/>
    </source>
</evidence>
<dbReference type="Pfam" id="PF02580">
    <property type="entry name" value="Tyr_Deacylase"/>
    <property type="match status" value="1"/>
</dbReference>
<keyword evidence="5" id="KW-0820">tRNA-binding</keyword>
<evidence type="ECO:0000256" key="4">
    <source>
        <dbReference type="ARBA" id="ARBA00048018"/>
    </source>
</evidence>
<evidence type="ECO:0000256" key="5">
    <source>
        <dbReference type="RuleBase" id="RU003470"/>
    </source>
</evidence>
<evidence type="ECO:0000313" key="7">
    <source>
        <dbReference type="EMBL" id="CAI9914389.1"/>
    </source>
</evidence>
<dbReference type="EMBL" id="CATOUU010000049">
    <property type="protein sequence ID" value="CAI9914389.1"/>
    <property type="molecule type" value="Genomic_DNA"/>
</dbReference>
<evidence type="ECO:0000256" key="2">
    <source>
        <dbReference type="ARBA" id="ARBA00013056"/>
    </source>
</evidence>
<keyword evidence="5" id="KW-0378">Hydrolase</keyword>
<comment type="catalytic activity">
    <reaction evidence="3">
        <text>glycyl-tRNA(Ala) + H2O = tRNA(Ala) + glycine + H(+)</text>
        <dbReference type="Rhea" id="RHEA:53744"/>
        <dbReference type="Rhea" id="RHEA-COMP:9657"/>
        <dbReference type="Rhea" id="RHEA-COMP:13640"/>
        <dbReference type="ChEBI" id="CHEBI:15377"/>
        <dbReference type="ChEBI" id="CHEBI:15378"/>
        <dbReference type="ChEBI" id="CHEBI:57305"/>
        <dbReference type="ChEBI" id="CHEBI:78442"/>
        <dbReference type="ChEBI" id="CHEBI:78522"/>
        <dbReference type="EC" id="3.1.1.96"/>
    </reaction>
</comment>
<dbReference type="GO" id="GO:0000049">
    <property type="term" value="F:tRNA binding"/>
    <property type="evidence" value="ECO:0007669"/>
    <property type="project" value="UniProtKB-KW"/>
</dbReference>
<dbReference type="PANTHER" id="PTHR10472">
    <property type="entry name" value="D-TYROSYL-TRNA TYR DEACYLASE"/>
    <property type="match status" value="1"/>
</dbReference>
<name>A0AA86N7H2_9EUKA</name>
<dbReference type="InterPro" id="IPR003732">
    <property type="entry name" value="Daa-tRNA_deacyls_DTD"/>
</dbReference>
<protein>
    <recommendedName>
        <fullName evidence="2 5">D-aminoacyl-tRNA deacylase</fullName>
        <ecNumber evidence="2 5">3.1.1.96</ecNumber>
    </recommendedName>
</protein>
<dbReference type="Gene3D" id="3.50.80.10">
    <property type="entry name" value="D-tyrosyl-tRNA(Tyr) deacylase"/>
    <property type="match status" value="1"/>
</dbReference>
<dbReference type="PANTHER" id="PTHR10472:SF5">
    <property type="entry name" value="D-AMINOACYL-TRNA DEACYLASE 1"/>
    <property type="match status" value="1"/>
</dbReference>
<feature type="compositionally biased region" description="Polar residues" evidence="6">
    <location>
        <begin position="186"/>
        <end position="204"/>
    </location>
</feature>
<dbReference type="NCBIfam" id="TIGR00256">
    <property type="entry name" value="D-aminoacyl-tRNA deacylase"/>
    <property type="match status" value="1"/>
</dbReference>
<evidence type="ECO:0000313" key="8">
    <source>
        <dbReference type="EMBL" id="CAL6102465.1"/>
    </source>
</evidence>
<sequence>MKIVVQRVNEASVTYENTSNSIQKGICVLLGIRTDDFEMDTDYIISKILNMRLWDDGDKTWCKSVMDIDGEILIVSQFTLYGFMKGHKPDFHNSMNNEDSKAMYEKFIEKLKQKWPKVQHGFFGEHMTVNIVNDGPVTIVLDSREEERLEGAEGMAKMGGIKALKGYERHLKAKEAALNKQKSKETQIVSEQNNVPQIETQQVE</sequence>
<proteinExistence type="inferred from homology"/>
<keyword evidence="5" id="KW-0694">RNA-binding</keyword>